<proteinExistence type="predicted"/>
<dbReference type="SUPFAM" id="SSF52540">
    <property type="entry name" value="P-loop containing nucleoside triphosphate hydrolases"/>
    <property type="match status" value="1"/>
</dbReference>
<keyword evidence="1" id="KW-0547">Nucleotide-binding</keyword>
<evidence type="ECO:0000256" key="8">
    <source>
        <dbReference type="PROSITE-ProRule" id="PRU00169"/>
    </source>
</evidence>
<dbReference type="Gene3D" id="3.40.50.300">
    <property type="entry name" value="P-loop containing nucleotide triphosphate hydrolases"/>
    <property type="match status" value="1"/>
</dbReference>
<keyword evidence="8" id="KW-0597">Phosphoprotein</keyword>
<dbReference type="GO" id="GO:0000160">
    <property type="term" value="P:phosphorelay signal transduction system"/>
    <property type="evidence" value="ECO:0007669"/>
    <property type="project" value="UniProtKB-KW"/>
</dbReference>
<dbReference type="InterPro" id="IPR002197">
    <property type="entry name" value="HTH_Fis"/>
</dbReference>
<dbReference type="EMBL" id="CP116805">
    <property type="protein sequence ID" value="WCL54526.1"/>
    <property type="molecule type" value="Genomic_DNA"/>
</dbReference>
<protein>
    <submittedName>
        <fullName evidence="11">Sigma-54 dependent transcriptional regulator</fullName>
    </submittedName>
</protein>
<evidence type="ECO:0000259" key="9">
    <source>
        <dbReference type="PROSITE" id="PS50045"/>
    </source>
</evidence>
<evidence type="ECO:0000256" key="1">
    <source>
        <dbReference type="ARBA" id="ARBA00022741"/>
    </source>
</evidence>
<dbReference type="Gene3D" id="1.10.10.60">
    <property type="entry name" value="Homeodomain-like"/>
    <property type="match status" value="1"/>
</dbReference>
<dbReference type="InterPro" id="IPR009057">
    <property type="entry name" value="Homeodomain-like_sf"/>
</dbReference>
<evidence type="ECO:0000256" key="7">
    <source>
        <dbReference type="ARBA" id="ARBA00023163"/>
    </source>
</evidence>
<dbReference type="InterPro" id="IPR025943">
    <property type="entry name" value="Sigma_54_int_dom_ATP-bd_2"/>
</dbReference>
<dbReference type="InterPro" id="IPR003593">
    <property type="entry name" value="AAA+_ATPase"/>
</dbReference>
<dbReference type="CDD" id="cd17572">
    <property type="entry name" value="REC_NtrC1-like"/>
    <property type="match status" value="1"/>
</dbReference>
<dbReference type="SMART" id="SM00448">
    <property type="entry name" value="REC"/>
    <property type="match status" value="1"/>
</dbReference>
<dbReference type="Pfam" id="PF25601">
    <property type="entry name" value="AAA_lid_14"/>
    <property type="match status" value="1"/>
</dbReference>
<dbReference type="PROSITE" id="PS00676">
    <property type="entry name" value="SIGMA54_INTERACT_2"/>
    <property type="match status" value="1"/>
</dbReference>
<dbReference type="PRINTS" id="PR01590">
    <property type="entry name" value="HTHFIS"/>
</dbReference>
<organism evidence="11 12">
    <name type="scientific">Gimibacter soli</name>
    <dbReference type="NCBI Taxonomy" id="3024400"/>
    <lineage>
        <taxon>Bacteria</taxon>
        <taxon>Pseudomonadati</taxon>
        <taxon>Pseudomonadota</taxon>
        <taxon>Alphaproteobacteria</taxon>
        <taxon>Kordiimonadales</taxon>
        <taxon>Temperatibacteraceae</taxon>
        <taxon>Gimibacter</taxon>
    </lineage>
</organism>
<dbReference type="InterPro" id="IPR002078">
    <property type="entry name" value="Sigma_54_int"/>
</dbReference>
<dbReference type="SMART" id="SM00382">
    <property type="entry name" value="AAA"/>
    <property type="match status" value="1"/>
</dbReference>
<name>A0AAF0BMH9_9PROT</name>
<sequence length="462" mass="49428">MPSRPRILIVEDSPTLNLTYQAYLKELDANMVGASTGAEALQAIEKSLPAVVLLDLKLPDMDGQEILKVLAAKPVPPKVIVITAHGSVTTAVDAMRAGATDFLLKPFTAERLVTTTRNALEIHRLAGLVDSMRVKPTGGFEKFIGTSPAMKAVYGMIRDAAPSRASVFVMGDSGTGKELTAEAIHALSPRAEKPFVAINCAAIPSTLMESEIFGHKRGAFTGAMADHVGAAVRADGGTLFLDELCEIPLDIQAKLLRFLQSGEVRPLGSAETRSVNVRFVCATNRNPWEEVEAGRFREDLFYRLHVIPIHMPPLKDRATDVIAIAQSMLKRFAAEESKAFTGFSADAEALLMAHTWPGNVRELGNVIQSAVVLNDGRELTAAMLDGLIGRSRAPAKPSSAAAAPVTPAPQPVVKAEDIVPLAESERRAIEAALAAFKGKVTPAAKALGVNPSTLYRKMKEWG</sequence>
<dbReference type="KEGG" id="gso:PH603_01985"/>
<keyword evidence="5" id="KW-0238">DNA-binding</keyword>
<accession>A0AAF0BMH9</accession>
<dbReference type="Pfam" id="PF02954">
    <property type="entry name" value="HTH_8"/>
    <property type="match status" value="1"/>
</dbReference>
<evidence type="ECO:0000256" key="5">
    <source>
        <dbReference type="ARBA" id="ARBA00023125"/>
    </source>
</evidence>
<dbReference type="SUPFAM" id="SSF52172">
    <property type="entry name" value="CheY-like"/>
    <property type="match status" value="1"/>
</dbReference>
<dbReference type="AlphaFoldDB" id="A0AAF0BMH9"/>
<keyword evidence="6" id="KW-0010">Activator</keyword>
<dbReference type="InterPro" id="IPR011006">
    <property type="entry name" value="CheY-like_superfamily"/>
</dbReference>
<dbReference type="PROSITE" id="PS50110">
    <property type="entry name" value="RESPONSE_REGULATORY"/>
    <property type="match status" value="1"/>
</dbReference>
<reference evidence="11" key="1">
    <citation type="submission" date="2023-01" db="EMBL/GenBank/DDBJ databases">
        <title>The genome sequence of Kordiimonadaceae bacterium 6D33.</title>
        <authorList>
            <person name="Liu Y."/>
        </authorList>
    </citation>
    <scope>NUCLEOTIDE SEQUENCE</scope>
    <source>
        <strain evidence="11">6D33</strain>
    </source>
</reference>
<keyword evidence="2" id="KW-0067">ATP-binding</keyword>
<dbReference type="RefSeq" id="WP_289504245.1">
    <property type="nucleotide sequence ID" value="NZ_CP116805.1"/>
</dbReference>
<dbReference type="PANTHER" id="PTHR32071:SF117">
    <property type="entry name" value="PTS-DEPENDENT DIHYDROXYACETONE KINASE OPERON REGULATORY PROTEIN-RELATED"/>
    <property type="match status" value="1"/>
</dbReference>
<feature type="domain" description="Sigma-54 factor interaction" evidence="9">
    <location>
        <begin position="143"/>
        <end position="372"/>
    </location>
</feature>
<dbReference type="FunFam" id="3.40.50.300:FF:000006">
    <property type="entry name" value="DNA-binding transcriptional regulator NtrC"/>
    <property type="match status" value="1"/>
</dbReference>
<feature type="domain" description="Response regulatory" evidence="10">
    <location>
        <begin position="6"/>
        <end position="120"/>
    </location>
</feature>
<evidence type="ECO:0000313" key="11">
    <source>
        <dbReference type="EMBL" id="WCL54526.1"/>
    </source>
</evidence>
<dbReference type="SUPFAM" id="SSF46689">
    <property type="entry name" value="Homeodomain-like"/>
    <property type="match status" value="1"/>
</dbReference>
<evidence type="ECO:0000256" key="3">
    <source>
        <dbReference type="ARBA" id="ARBA00023012"/>
    </source>
</evidence>
<feature type="modified residue" description="4-aspartylphosphate" evidence="8">
    <location>
        <position position="55"/>
    </location>
</feature>
<dbReference type="GO" id="GO:0006355">
    <property type="term" value="P:regulation of DNA-templated transcription"/>
    <property type="evidence" value="ECO:0007669"/>
    <property type="project" value="InterPro"/>
</dbReference>
<dbReference type="Gene3D" id="3.40.50.2300">
    <property type="match status" value="1"/>
</dbReference>
<evidence type="ECO:0000256" key="6">
    <source>
        <dbReference type="ARBA" id="ARBA00023159"/>
    </source>
</evidence>
<dbReference type="PANTHER" id="PTHR32071">
    <property type="entry name" value="TRANSCRIPTIONAL REGULATORY PROTEIN"/>
    <property type="match status" value="1"/>
</dbReference>
<dbReference type="Pfam" id="PF00072">
    <property type="entry name" value="Response_reg"/>
    <property type="match status" value="1"/>
</dbReference>
<dbReference type="Gene3D" id="1.10.8.60">
    <property type="match status" value="1"/>
</dbReference>
<dbReference type="PROSITE" id="PS50045">
    <property type="entry name" value="SIGMA54_INTERACT_4"/>
    <property type="match status" value="1"/>
</dbReference>
<dbReference type="CDD" id="cd00009">
    <property type="entry name" value="AAA"/>
    <property type="match status" value="1"/>
</dbReference>
<keyword evidence="4" id="KW-0805">Transcription regulation</keyword>
<evidence type="ECO:0000256" key="4">
    <source>
        <dbReference type="ARBA" id="ARBA00023015"/>
    </source>
</evidence>
<dbReference type="InterPro" id="IPR025944">
    <property type="entry name" value="Sigma_54_int_dom_CS"/>
</dbReference>
<evidence type="ECO:0000256" key="2">
    <source>
        <dbReference type="ARBA" id="ARBA00022840"/>
    </source>
</evidence>
<dbReference type="PROSITE" id="PS00688">
    <property type="entry name" value="SIGMA54_INTERACT_3"/>
    <property type="match status" value="1"/>
</dbReference>
<dbReference type="InterPro" id="IPR001789">
    <property type="entry name" value="Sig_transdc_resp-reg_receiver"/>
</dbReference>
<keyword evidence="7" id="KW-0804">Transcription</keyword>
<evidence type="ECO:0000259" key="10">
    <source>
        <dbReference type="PROSITE" id="PS50110"/>
    </source>
</evidence>
<dbReference type="Proteomes" id="UP001217500">
    <property type="component" value="Chromosome"/>
</dbReference>
<gene>
    <name evidence="11" type="ORF">PH603_01985</name>
</gene>
<evidence type="ECO:0000313" key="12">
    <source>
        <dbReference type="Proteomes" id="UP001217500"/>
    </source>
</evidence>
<keyword evidence="12" id="KW-1185">Reference proteome</keyword>
<dbReference type="GO" id="GO:0005524">
    <property type="term" value="F:ATP binding"/>
    <property type="evidence" value="ECO:0007669"/>
    <property type="project" value="UniProtKB-KW"/>
</dbReference>
<dbReference type="InterPro" id="IPR027417">
    <property type="entry name" value="P-loop_NTPase"/>
</dbReference>
<dbReference type="GO" id="GO:0043565">
    <property type="term" value="F:sequence-specific DNA binding"/>
    <property type="evidence" value="ECO:0007669"/>
    <property type="project" value="InterPro"/>
</dbReference>
<dbReference type="InterPro" id="IPR058031">
    <property type="entry name" value="AAA_lid_NorR"/>
</dbReference>
<dbReference type="Pfam" id="PF00158">
    <property type="entry name" value="Sigma54_activat"/>
    <property type="match status" value="1"/>
</dbReference>
<keyword evidence="3" id="KW-0902">Two-component regulatory system</keyword>